<sequence length="155" mass="17118">MPHSCSLVLHQVVTDAHRYKNENASGNQGQAADGFWKQWSHWGQVPSLQFQSMNGLWSPRRRDGPELKNKLDSPTAVHHLVHADRPRRQLEPSSLMANVLDRNGQGKSSVPICGQHFGCRLSALQSSGVGLSSSAESTAHRSNDDVRSESQEIEV</sequence>
<protein>
    <submittedName>
        <fullName evidence="2">Uncharacterized protein</fullName>
    </submittedName>
</protein>
<feature type="compositionally biased region" description="Basic and acidic residues" evidence="1">
    <location>
        <begin position="138"/>
        <end position="155"/>
    </location>
</feature>
<name>A0A5B9MQW4_9BACT</name>
<dbReference type="EMBL" id="CP036264">
    <property type="protein sequence ID" value="QEG01418.1"/>
    <property type="molecule type" value="Genomic_DNA"/>
</dbReference>
<evidence type="ECO:0000313" key="2">
    <source>
        <dbReference type="EMBL" id="QEG01418.1"/>
    </source>
</evidence>
<dbReference type="AlphaFoldDB" id="A0A5B9MQW4"/>
<feature type="region of interest" description="Disordered" evidence="1">
    <location>
        <begin position="130"/>
        <end position="155"/>
    </location>
</feature>
<feature type="compositionally biased region" description="Basic and acidic residues" evidence="1">
    <location>
        <begin position="60"/>
        <end position="71"/>
    </location>
</feature>
<proteinExistence type="predicted"/>
<keyword evidence="3" id="KW-1185">Reference proteome</keyword>
<dbReference type="Proteomes" id="UP000321353">
    <property type="component" value="Chromosome"/>
</dbReference>
<evidence type="ECO:0000313" key="3">
    <source>
        <dbReference type="Proteomes" id="UP000321353"/>
    </source>
</evidence>
<dbReference type="KEGG" id="smam:Mal15_54940"/>
<accession>A0A5B9MQW4</accession>
<feature type="region of interest" description="Disordered" evidence="1">
    <location>
        <begin position="59"/>
        <end position="92"/>
    </location>
</feature>
<organism evidence="2 3">
    <name type="scientific">Stieleria maiorica</name>
    <dbReference type="NCBI Taxonomy" id="2795974"/>
    <lineage>
        <taxon>Bacteria</taxon>
        <taxon>Pseudomonadati</taxon>
        <taxon>Planctomycetota</taxon>
        <taxon>Planctomycetia</taxon>
        <taxon>Pirellulales</taxon>
        <taxon>Pirellulaceae</taxon>
        <taxon>Stieleria</taxon>
    </lineage>
</organism>
<feature type="compositionally biased region" description="Basic and acidic residues" evidence="1">
    <location>
        <begin position="81"/>
        <end position="90"/>
    </location>
</feature>
<reference evidence="2 3" key="1">
    <citation type="submission" date="2019-02" db="EMBL/GenBank/DDBJ databases">
        <title>Planctomycetal bacteria perform biofilm scaping via a novel small molecule.</title>
        <authorList>
            <person name="Jeske O."/>
            <person name="Boedeker C."/>
            <person name="Wiegand S."/>
            <person name="Breitling P."/>
            <person name="Kallscheuer N."/>
            <person name="Jogler M."/>
            <person name="Rohde M."/>
            <person name="Petersen J."/>
            <person name="Medema M.H."/>
            <person name="Surup F."/>
            <person name="Jogler C."/>
        </authorList>
    </citation>
    <scope>NUCLEOTIDE SEQUENCE [LARGE SCALE GENOMIC DNA]</scope>
    <source>
        <strain evidence="2 3">Mal15</strain>
    </source>
</reference>
<gene>
    <name evidence="2" type="ORF">Mal15_54940</name>
</gene>
<evidence type="ECO:0000256" key="1">
    <source>
        <dbReference type="SAM" id="MobiDB-lite"/>
    </source>
</evidence>